<dbReference type="InterPro" id="IPR036047">
    <property type="entry name" value="F-box-like_dom_sf"/>
</dbReference>
<feature type="compositionally biased region" description="Polar residues" evidence="1">
    <location>
        <begin position="1"/>
        <end position="27"/>
    </location>
</feature>
<dbReference type="OrthoDB" id="10260061at2759"/>
<feature type="compositionally biased region" description="Low complexity" evidence="1">
    <location>
        <begin position="40"/>
        <end position="60"/>
    </location>
</feature>
<dbReference type="InterPro" id="IPR032675">
    <property type="entry name" value="LRR_dom_sf"/>
</dbReference>
<feature type="region of interest" description="Disordered" evidence="1">
    <location>
        <begin position="1"/>
        <end position="62"/>
    </location>
</feature>
<name>A0A6A5CCP6_NAEFO</name>
<evidence type="ECO:0000313" key="4">
    <source>
        <dbReference type="Proteomes" id="UP000444721"/>
    </source>
</evidence>
<dbReference type="VEuPathDB" id="AmoebaDB:NF0086830"/>
<proteinExistence type="predicted"/>
<dbReference type="Proteomes" id="UP000444721">
    <property type="component" value="Unassembled WGS sequence"/>
</dbReference>
<feature type="compositionally biased region" description="Low complexity" evidence="1">
    <location>
        <begin position="654"/>
        <end position="670"/>
    </location>
</feature>
<dbReference type="AlphaFoldDB" id="A0A6A5CCP6"/>
<evidence type="ECO:0000313" key="3">
    <source>
        <dbReference type="EMBL" id="KAF0983039.1"/>
    </source>
</evidence>
<dbReference type="PANTHER" id="PTHR38926:SF5">
    <property type="entry name" value="F-BOX AND LEUCINE-RICH REPEAT PROTEIN 6"/>
    <property type="match status" value="1"/>
</dbReference>
<evidence type="ECO:0000259" key="2">
    <source>
        <dbReference type="PROSITE" id="PS50181"/>
    </source>
</evidence>
<dbReference type="SUPFAM" id="SSF52047">
    <property type="entry name" value="RNI-like"/>
    <property type="match status" value="2"/>
</dbReference>
<feature type="domain" description="F-box" evidence="2">
    <location>
        <begin position="203"/>
        <end position="252"/>
    </location>
</feature>
<organism evidence="3 4">
    <name type="scientific">Naegleria fowleri</name>
    <name type="common">Brain eating amoeba</name>
    <dbReference type="NCBI Taxonomy" id="5763"/>
    <lineage>
        <taxon>Eukaryota</taxon>
        <taxon>Discoba</taxon>
        <taxon>Heterolobosea</taxon>
        <taxon>Tetramitia</taxon>
        <taxon>Eutetramitia</taxon>
        <taxon>Vahlkampfiidae</taxon>
        <taxon>Naegleria</taxon>
    </lineage>
</organism>
<evidence type="ECO:0000256" key="1">
    <source>
        <dbReference type="SAM" id="MobiDB-lite"/>
    </source>
</evidence>
<dbReference type="RefSeq" id="XP_044567752.1">
    <property type="nucleotide sequence ID" value="XM_044701380.1"/>
</dbReference>
<dbReference type="OMA" id="WRVISES"/>
<dbReference type="Gene3D" id="3.80.10.10">
    <property type="entry name" value="Ribonuclease Inhibitor"/>
    <property type="match status" value="1"/>
</dbReference>
<sequence length="985" mass="112028">MNKDNPTPNSTSENNVHGHTSFSTLSTPPQPSIRTIDFQNNNSSSTTNSSDYNSNNSNNNHQSGEVIEVVSTQREPLTSSLQEERIHSHTAEDVHFFPPTGTTLQFSHPILVKSASHDNILHGDDGNSHLGKRSLLILPKKRSKEDFMSQSKNQARDVIVTTDNDGMHFPIGINTDSTATQSQPMKKNKGAQPSLSLQMSIPSTHLFHLADELISSIFHFFNTFEIVSIVQLVCKRFFRIVNQDSSQLWAVIGFEMPLHSQIALTDESFNNLLIKKRKPQVWKKVVFFKQNFLTKTFFENLFKTCIALENVVIRDCRQFHDSSISILLNKAPLLKQLEVQSCSSISASSFATGFRTSLTRDSTNQFSWALQNKKPLLLTRLCLSNFQSSAALLQLIAENYMPHLRELKIARPPASSINLSHMSSITNKLAELEYLDIAFPLFAHDFTQTNRHDSNNSALIVDNLVQSLLVKKVPLLRLSLEGVACSIKTFINIFSYGFALRHLAIDLYTTPPKNEKEHHALAQQEEYFRPLNRLQTLRLHVDDKYRLYSDNNHLIVKYCLSGSDLTVIELCKISLTDCSSLLHSFNSPKPNLTVLKLVGTFIPSSTLLQVLKQCPHLVQLVVSNKSHEFLMLDRSGVDDDEEETPPYMGDTETSNLSAHSSNVSSNSGSASNILNARSGTDLTDDELQQIVTYCPKLEYMSLKSDNLSGSFVLHLQNAPLLYYLTITSRTLKFFELDISAIRLPLVRSLIVRSKTITDEDVKVICCIFSCLTAFSLDSIQVSSMLFYHVAKFGRTLVTLNIYSPLVLTVPHVLLRNQSSSLRNIYIHRWKELPLRMYHMLQLAFPKYQHKRNIFISNNESLSIMEQQAIMKFIESVIDETFSEERKSVIMTDSKLLDKIYDIASKILSLKIILENAIEFEDDTQKMNLINELKAPFNFLSTLFESFNDVHEDHSYHERLQNFLRSFLELPFKEIEEQIKFTFNTK</sequence>
<keyword evidence="4" id="KW-1185">Reference proteome</keyword>
<feature type="region of interest" description="Disordered" evidence="1">
    <location>
        <begin position="636"/>
        <end position="670"/>
    </location>
</feature>
<comment type="caution">
    <text evidence="3">The sequence shown here is derived from an EMBL/GenBank/DDBJ whole genome shotgun (WGS) entry which is preliminary data.</text>
</comment>
<protein>
    <recommendedName>
        <fullName evidence="2">F-box domain-containing protein</fullName>
    </recommendedName>
</protein>
<dbReference type="PROSITE" id="PS50181">
    <property type="entry name" value="FBOX"/>
    <property type="match status" value="1"/>
</dbReference>
<dbReference type="VEuPathDB" id="AmoebaDB:NfTy_016440"/>
<gene>
    <name evidence="3" type="ORF">FDP41_011017</name>
</gene>
<accession>A0A6A5CCP6</accession>
<reference evidence="3 4" key="1">
    <citation type="journal article" date="2019" name="Sci. Rep.">
        <title>Nanopore sequencing improves the draft genome of the human pathogenic amoeba Naegleria fowleri.</title>
        <authorList>
            <person name="Liechti N."/>
            <person name="Schurch N."/>
            <person name="Bruggmann R."/>
            <person name="Wittwer M."/>
        </authorList>
    </citation>
    <scope>NUCLEOTIDE SEQUENCE [LARGE SCALE GENOMIC DNA]</scope>
    <source>
        <strain evidence="3 4">ATCC 30894</strain>
    </source>
</reference>
<dbReference type="Gene3D" id="1.20.1280.50">
    <property type="match status" value="1"/>
</dbReference>
<dbReference type="EMBL" id="VFQX01000007">
    <property type="protein sequence ID" value="KAF0983039.1"/>
    <property type="molecule type" value="Genomic_DNA"/>
</dbReference>
<dbReference type="VEuPathDB" id="AmoebaDB:FDP41_011017"/>
<dbReference type="GeneID" id="68118232"/>
<dbReference type="SUPFAM" id="SSF81383">
    <property type="entry name" value="F-box domain"/>
    <property type="match status" value="1"/>
</dbReference>
<dbReference type="InterPro" id="IPR001810">
    <property type="entry name" value="F-box_dom"/>
</dbReference>
<dbReference type="PANTHER" id="PTHR38926">
    <property type="entry name" value="F-BOX DOMAIN CONTAINING PROTEIN, EXPRESSED"/>
    <property type="match status" value="1"/>
</dbReference>